<dbReference type="SUPFAM" id="SSF55347">
    <property type="entry name" value="Glyceraldehyde-3-phosphate dehydrogenase-like, C-terminal domain"/>
    <property type="match status" value="1"/>
</dbReference>
<dbReference type="GO" id="GO:0016620">
    <property type="term" value="F:oxidoreductase activity, acting on the aldehyde or oxo group of donors, NAD or NADP as acceptor"/>
    <property type="evidence" value="ECO:0007669"/>
    <property type="project" value="InterPro"/>
</dbReference>
<keyword evidence="6" id="KW-0520">NAD</keyword>
<dbReference type="Proteomes" id="UP000031599">
    <property type="component" value="Unassembled WGS sequence"/>
</dbReference>
<feature type="site" description="Activates thiol group during catalysis" evidence="7">
    <location>
        <position position="210"/>
    </location>
</feature>
<dbReference type="EC" id="1.2.1.-" evidence="9"/>
<dbReference type="CDD" id="cd18126">
    <property type="entry name" value="GAPDH_I_C"/>
    <property type="match status" value="1"/>
</dbReference>
<dbReference type="InterPro" id="IPR036291">
    <property type="entry name" value="NAD(P)-bd_dom_sf"/>
</dbReference>
<reference evidence="11 12" key="1">
    <citation type="submission" date="2014-12" db="EMBL/GenBank/DDBJ databases">
        <title>Genome assembly of Enhygromyxa salina DSM 15201.</title>
        <authorList>
            <person name="Sharma G."/>
            <person name="Subramanian S."/>
        </authorList>
    </citation>
    <scope>NUCLEOTIDE SEQUENCE [LARGE SCALE GENOMIC DNA]</scope>
    <source>
        <strain evidence="11 12">DSM 15201</strain>
    </source>
</reference>
<evidence type="ECO:0000256" key="7">
    <source>
        <dbReference type="PIRSR" id="PIRSR000149-4"/>
    </source>
</evidence>
<feature type="binding site" evidence="6">
    <location>
        <position position="109"/>
    </location>
    <ligand>
        <name>NAD(+)</name>
        <dbReference type="ChEBI" id="CHEBI:57540"/>
    </ligand>
</feature>
<feature type="domain" description="Glyceraldehyde 3-phosphate dehydrogenase NAD(P) binding" evidence="10">
    <location>
        <begin position="34"/>
        <end position="183"/>
    </location>
</feature>
<dbReference type="FunFam" id="3.30.360.10:FF:000002">
    <property type="entry name" value="Glyceraldehyde-3-phosphate dehydrogenase"/>
    <property type="match status" value="1"/>
</dbReference>
<dbReference type="Pfam" id="PF02800">
    <property type="entry name" value="Gp_dh_C"/>
    <property type="match status" value="1"/>
</dbReference>
<comment type="similarity">
    <text evidence="1 8">Belongs to the glyceraldehyde-3-phosphate dehydrogenase family.</text>
</comment>
<dbReference type="InterPro" id="IPR020829">
    <property type="entry name" value="GlycerAld_3-P_DH_cat"/>
</dbReference>
<dbReference type="EMBL" id="JMCC02000010">
    <property type="protein sequence ID" value="KIG18495.1"/>
    <property type="molecule type" value="Genomic_DNA"/>
</dbReference>
<proteinExistence type="inferred from homology"/>
<dbReference type="InterPro" id="IPR006424">
    <property type="entry name" value="Glyceraldehyde-3-P_DH_1"/>
</dbReference>
<feature type="binding site" evidence="6">
    <location>
        <begin position="43"/>
        <end position="44"/>
    </location>
    <ligand>
        <name>NAD(+)</name>
        <dbReference type="ChEBI" id="CHEBI:57540"/>
    </ligand>
</feature>
<feature type="binding site" evidence="5">
    <location>
        <begin position="242"/>
        <end position="243"/>
    </location>
    <ligand>
        <name>D-glyceraldehyde 3-phosphate</name>
        <dbReference type="ChEBI" id="CHEBI:59776"/>
    </ligand>
</feature>
<feature type="binding site" evidence="5">
    <location>
        <position position="213"/>
    </location>
    <ligand>
        <name>D-glyceraldehyde 3-phosphate</name>
        <dbReference type="ChEBI" id="CHEBI:59776"/>
    </ligand>
</feature>
<organism evidence="11 12">
    <name type="scientific">Enhygromyxa salina</name>
    <dbReference type="NCBI Taxonomy" id="215803"/>
    <lineage>
        <taxon>Bacteria</taxon>
        <taxon>Pseudomonadati</taxon>
        <taxon>Myxococcota</taxon>
        <taxon>Polyangia</taxon>
        <taxon>Nannocystales</taxon>
        <taxon>Nannocystaceae</taxon>
        <taxon>Enhygromyxa</taxon>
    </lineage>
</organism>
<evidence type="ECO:0000256" key="6">
    <source>
        <dbReference type="PIRSR" id="PIRSR000149-3"/>
    </source>
</evidence>
<dbReference type="NCBIfam" id="TIGR01534">
    <property type="entry name" value="GAPDH-I"/>
    <property type="match status" value="1"/>
</dbReference>
<evidence type="ECO:0000259" key="10">
    <source>
        <dbReference type="SMART" id="SM00846"/>
    </source>
</evidence>
<dbReference type="InterPro" id="IPR020831">
    <property type="entry name" value="GlycerAld/Erythrose_P_DH"/>
</dbReference>
<dbReference type="PRINTS" id="PR00078">
    <property type="entry name" value="G3PDHDRGNASE"/>
</dbReference>
<evidence type="ECO:0000313" key="12">
    <source>
        <dbReference type="Proteomes" id="UP000031599"/>
    </source>
</evidence>
<feature type="binding site" evidence="5">
    <location>
        <position position="265"/>
    </location>
    <ligand>
        <name>D-glyceraldehyde 3-phosphate</name>
        <dbReference type="ChEBI" id="CHEBI:59776"/>
    </ligand>
</feature>
<dbReference type="PROSITE" id="PS00071">
    <property type="entry name" value="GAPDH"/>
    <property type="match status" value="1"/>
</dbReference>
<dbReference type="PANTHER" id="PTHR43148">
    <property type="entry name" value="GLYCERALDEHYDE-3-PHOSPHATE DEHYDROGENASE 2"/>
    <property type="match status" value="1"/>
</dbReference>
<dbReference type="SMART" id="SM00846">
    <property type="entry name" value="Gp_dh_N"/>
    <property type="match status" value="1"/>
</dbReference>
<keyword evidence="3 9" id="KW-0560">Oxidoreductase</keyword>
<sequence>MACAAAHKITLALDCVCGMSVGAQNRRTLRQMTTRIGINGFGRIGRSVFRIASERDDIEVVGINDLADPHNLGYLLEYDSVHGRLGKRVRAEDGALIVGDQRVPFSQTRNPAEVPWGKWGADIVIEATGVLTKREAAAGHLAGGAKRVVISAPGKGPDLTVVMGVNHDSYDPAKHQVVSNASCTTNCLAPVAKVLEDSFGVESILITTVHAYTVSQALLDQPADKDYRRGRAAAVSIVPSSTGAAVATAEVIPSLAGKMDGVALRVPVPDGSVTDIVANLAKDVTIEQVHAALRAAAAGPMAGFLAVSEDQLVSADIVGDPHSSIVDSLSTMSIGARTIKILSWYDNEWGYANRCVDLAVYMAGRE</sequence>
<comment type="caution">
    <text evidence="11">The sequence shown here is derived from an EMBL/GenBank/DDBJ whole genome shotgun (WGS) entry which is preliminary data.</text>
</comment>
<dbReference type="InterPro" id="IPR020830">
    <property type="entry name" value="GlycerAld_3-P_DH_AS"/>
</dbReference>
<name>A0A0C2DAE7_9BACT</name>
<dbReference type="SUPFAM" id="SSF51735">
    <property type="entry name" value="NAD(P)-binding Rossmann-fold domains"/>
    <property type="match status" value="1"/>
</dbReference>
<feature type="binding site" evidence="6">
    <location>
        <position position="65"/>
    </location>
    <ligand>
        <name>NAD(+)</name>
        <dbReference type="ChEBI" id="CHEBI:57540"/>
    </ligand>
</feature>
<dbReference type="Gene3D" id="3.40.50.720">
    <property type="entry name" value="NAD(P)-binding Rossmann-like Domain"/>
    <property type="match status" value="1"/>
</dbReference>
<protein>
    <recommendedName>
        <fullName evidence="9">Glyceraldehyde-3-phosphate dehydrogenase</fullName>
        <ecNumber evidence="9">1.2.1.-</ecNumber>
    </recommendedName>
</protein>
<comment type="subunit">
    <text evidence="2">Homotetramer.</text>
</comment>
<dbReference type="AlphaFoldDB" id="A0A0C2DAE7"/>
<dbReference type="InterPro" id="IPR020828">
    <property type="entry name" value="GlycerAld_3-P_DH_NAD(P)-bd"/>
</dbReference>
<evidence type="ECO:0000256" key="9">
    <source>
        <dbReference type="RuleBase" id="RU361160"/>
    </source>
</evidence>
<evidence type="ECO:0000256" key="4">
    <source>
        <dbReference type="PIRSR" id="PIRSR000149-1"/>
    </source>
</evidence>
<accession>A0A0C2DAE7</accession>
<evidence type="ECO:0000313" key="11">
    <source>
        <dbReference type="EMBL" id="KIG18495.1"/>
    </source>
</evidence>
<evidence type="ECO:0000256" key="8">
    <source>
        <dbReference type="RuleBase" id="RU000397"/>
    </source>
</evidence>
<dbReference type="GO" id="GO:0051287">
    <property type="term" value="F:NAD binding"/>
    <property type="evidence" value="ECO:0007669"/>
    <property type="project" value="InterPro"/>
</dbReference>
<keyword evidence="6" id="KW-0547">Nucleotide-binding</keyword>
<evidence type="ECO:0000256" key="5">
    <source>
        <dbReference type="PIRSR" id="PIRSR000149-2"/>
    </source>
</evidence>
<feature type="binding site" evidence="6">
    <location>
        <position position="347"/>
    </location>
    <ligand>
        <name>NAD(+)</name>
        <dbReference type="ChEBI" id="CHEBI:57540"/>
    </ligand>
</feature>
<dbReference type="PIRSF" id="PIRSF000149">
    <property type="entry name" value="GAP_DH"/>
    <property type="match status" value="1"/>
</dbReference>
<dbReference type="Pfam" id="PF00044">
    <property type="entry name" value="Gp_dh_N"/>
    <property type="match status" value="1"/>
</dbReference>
<dbReference type="FunFam" id="3.40.50.720:FF:000001">
    <property type="entry name" value="Glyceraldehyde-3-phosphate dehydrogenase"/>
    <property type="match status" value="1"/>
</dbReference>
<evidence type="ECO:0000256" key="3">
    <source>
        <dbReference type="ARBA" id="ARBA00023002"/>
    </source>
</evidence>
<dbReference type="CDD" id="cd05214">
    <property type="entry name" value="GAPDH_I_N"/>
    <property type="match status" value="1"/>
</dbReference>
<dbReference type="GO" id="GO:0006006">
    <property type="term" value="P:glucose metabolic process"/>
    <property type="evidence" value="ECO:0007669"/>
    <property type="project" value="InterPro"/>
</dbReference>
<evidence type="ECO:0000256" key="2">
    <source>
        <dbReference type="ARBA" id="ARBA00011881"/>
    </source>
</evidence>
<feature type="binding site" evidence="5">
    <location>
        <begin position="182"/>
        <end position="184"/>
    </location>
    <ligand>
        <name>D-glyceraldehyde 3-phosphate</name>
        <dbReference type="ChEBI" id="CHEBI:59776"/>
    </ligand>
</feature>
<evidence type="ECO:0000256" key="1">
    <source>
        <dbReference type="ARBA" id="ARBA00007406"/>
    </source>
</evidence>
<feature type="active site" description="Nucleophile" evidence="4">
    <location>
        <position position="183"/>
    </location>
</feature>
<dbReference type="Gene3D" id="3.30.360.10">
    <property type="entry name" value="Dihydrodipicolinate Reductase, domain 2"/>
    <property type="match status" value="1"/>
</dbReference>
<dbReference type="GO" id="GO:0050661">
    <property type="term" value="F:NADP binding"/>
    <property type="evidence" value="ECO:0007669"/>
    <property type="project" value="InterPro"/>
</dbReference>
<gene>
    <name evidence="11" type="ORF">DB30_00180</name>
</gene>
<feature type="binding site" evidence="6">
    <location>
        <position position="151"/>
    </location>
    <ligand>
        <name>NAD(+)</name>
        <dbReference type="ChEBI" id="CHEBI:57540"/>
    </ligand>
</feature>